<feature type="binding site" evidence="6">
    <location>
        <position position="14"/>
    </location>
    <ligand>
        <name>ATP</name>
        <dbReference type="ChEBI" id="CHEBI:30616"/>
    </ligand>
</feature>
<comment type="cofactor">
    <cofactor evidence="6">
        <name>Mg(2+)</name>
        <dbReference type="ChEBI" id="CHEBI:18420"/>
    </cofactor>
    <cofactor evidence="6">
        <name>Mn(2+)</name>
        <dbReference type="ChEBI" id="CHEBI:29035"/>
    </cofactor>
    <text evidence="6">Mg(2+). Can also accept Mn(2+).</text>
</comment>
<dbReference type="Proteomes" id="UP000004191">
    <property type="component" value="Unassembled WGS sequence"/>
</dbReference>
<dbReference type="STRING" id="883114.HMPREF9709_00884"/>
<feature type="binding site" evidence="6">
    <location>
        <position position="7"/>
    </location>
    <ligand>
        <name>Mg(2+)</name>
        <dbReference type="ChEBI" id="CHEBI:18420"/>
    </ligand>
</feature>
<feature type="binding site" evidence="6">
    <location>
        <position position="91"/>
    </location>
    <ligand>
        <name>substrate</name>
    </ligand>
</feature>
<dbReference type="Pfam" id="PF00871">
    <property type="entry name" value="Acetate_kinase"/>
    <property type="match status" value="1"/>
</dbReference>
<feature type="active site" description="Proton donor/acceptor" evidence="6">
    <location>
        <position position="147"/>
    </location>
</feature>
<dbReference type="PROSITE" id="PS01075">
    <property type="entry name" value="ACETATE_KINASE_1"/>
    <property type="match status" value="1"/>
</dbReference>
<feature type="binding site" evidence="6">
    <location>
        <begin position="282"/>
        <end position="284"/>
    </location>
    <ligand>
        <name>ATP</name>
        <dbReference type="ChEBI" id="CHEBI:30616"/>
    </ligand>
</feature>
<dbReference type="GO" id="GO:0008776">
    <property type="term" value="F:acetate kinase activity"/>
    <property type="evidence" value="ECO:0007669"/>
    <property type="project" value="UniProtKB-UniRule"/>
</dbReference>
<keyword evidence="9" id="KW-1185">Reference proteome</keyword>
<dbReference type="GO" id="GO:0006083">
    <property type="term" value="P:acetate metabolic process"/>
    <property type="evidence" value="ECO:0007669"/>
    <property type="project" value="TreeGrafter"/>
</dbReference>
<dbReference type="OrthoDB" id="9802453at2"/>
<keyword evidence="6" id="KW-0460">Magnesium</keyword>
<evidence type="ECO:0000256" key="7">
    <source>
        <dbReference type="RuleBase" id="RU003835"/>
    </source>
</evidence>
<dbReference type="UniPathway" id="UPA00340">
    <property type="reaction ID" value="UER00458"/>
</dbReference>
<evidence type="ECO:0000256" key="4">
    <source>
        <dbReference type="ARBA" id="ARBA00022777"/>
    </source>
</evidence>
<dbReference type="PRINTS" id="PR00471">
    <property type="entry name" value="ACETATEKNASE"/>
</dbReference>
<dbReference type="PANTHER" id="PTHR21060">
    <property type="entry name" value="ACETATE KINASE"/>
    <property type="match status" value="1"/>
</dbReference>
<keyword evidence="3 6" id="KW-0547">Nucleotide-binding</keyword>
<dbReference type="InterPro" id="IPR023865">
    <property type="entry name" value="Aliphatic_acid_kinase_CS"/>
</dbReference>
<accession>H3NNH3</accession>
<sequence length="398" mass="43463">MDILILNSGSSSLKYQYMNSVSGKVYGKGLIERIGIEGSNIQHKKGDEEKVIIERDLPSHKEAVELLFEVLQHEDYGIIDNVDDIQAIGHRIVHGGSIIQPQLVDDKALETLEDAIRFAPLHNPGAIQGILGVQAVVPGKPNVICVDTGFHASIPEENSVYAIPYEYYEKDKIKRYGAHGTSHKYITLQVAEKLGKKPEEVNIITCHLGNGSSITAVKNGKSYDTSMGLTPLEGLVMGTRSGDIDPAVIFVLGKQYNMSYEEMDTLLNKKSGLLGLSGVSSDFRDVTIASKEGNERAKLTIDVFANRAKKYIGAYMALLGKVDAIAFAGGIGENSDFARKIILDGLEELGVKLDESKNAGAREEKEISADDSKVKIFIVPTNEELMIARETQNIVENL</sequence>
<dbReference type="PANTHER" id="PTHR21060:SF15">
    <property type="entry name" value="ACETATE KINASE-RELATED"/>
    <property type="match status" value="1"/>
</dbReference>
<keyword evidence="6" id="KW-0963">Cytoplasm</keyword>
<dbReference type="AlphaFoldDB" id="H3NNH3"/>
<evidence type="ECO:0000256" key="3">
    <source>
        <dbReference type="ARBA" id="ARBA00022741"/>
    </source>
</evidence>
<dbReference type="EC" id="2.7.2.1" evidence="6"/>
<dbReference type="HAMAP" id="MF_00020">
    <property type="entry name" value="Acetate_kinase"/>
    <property type="match status" value="1"/>
</dbReference>
<feature type="binding site" evidence="6">
    <location>
        <begin position="330"/>
        <end position="334"/>
    </location>
    <ligand>
        <name>ATP</name>
        <dbReference type="ChEBI" id="CHEBI:30616"/>
    </ligand>
</feature>
<dbReference type="InterPro" id="IPR000890">
    <property type="entry name" value="Aliphatic_acid_kin_short-chain"/>
</dbReference>
<keyword evidence="2 6" id="KW-0808">Transferase</keyword>
<dbReference type="EMBL" id="AGEI01000021">
    <property type="protein sequence ID" value="EHR33948.1"/>
    <property type="molecule type" value="Genomic_DNA"/>
</dbReference>
<comment type="catalytic activity">
    <reaction evidence="6">
        <text>acetate + ATP = acetyl phosphate + ADP</text>
        <dbReference type="Rhea" id="RHEA:11352"/>
        <dbReference type="ChEBI" id="CHEBI:22191"/>
        <dbReference type="ChEBI" id="CHEBI:30089"/>
        <dbReference type="ChEBI" id="CHEBI:30616"/>
        <dbReference type="ChEBI" id="CHEBI:456216"/>
        <dbReference type="EC" id="2.7.2.1"/>
    </reaction>
</comment>
<dbReference type="RefSeq" id="WP_005398303.1">
    <property type="nucleotide sequence ID" value="NZ_JH601088.1"/>
</dbReference>
<comment type="subcellular location">
    <subcellularLocation>
        <location evidence="6">Cytoplasm</location>
    </subcellularLocation>
</comment>
<keyword evidence="4 6" id="KW-0418">Kinase</keyword>
<dbReference type="GeneID" id="96998879"/>
<evidence type="ECO:0000256" key="2">
    <source>
        <dbReference type="ARBA" id="ARBA00022679"/>
    </source>
</evidence>
<dbReference type="InterPro" id="IPR043129">
    <property type="entry name" value="ATPase_NBD"/>
</dbReference>
<evidence type="ECO:0000256" key="1">
    <source>
        <dbReference type="ARBA" id="ARBA00008748"/>
    </source>
</evidence>
<evidence type="ECO:0000256" key="5">
    <source>
        <dbReference type="ARBA" id="ARBA00022840"/>
    </source>
</evidence>
<dbReference type="GO" id="GO:0005524">
    <property type="term" value="F:ATP binding"/>
    <property type="evidence" value="ECO:0007669"/>
    <property type="project" value="UniProtKB-KW"/>
</dbReference>
<dbReference type="GO" id="GO:0006085">
    <property type="term" value="P:acetyl-CoA biosynthetic process"/>
    <property type="evidence" value="ECO:0007669"/>
    <property type="project" value="UniProtKB-UniRule"/>
</dbReference>
<comment type="pathway">
    <text evidence="6">Metabolic intermediate biosynthesis; acetyl-CoA biosynthesis; acetyl-CoA from acetate: step 1/2.</text>
</comment>
<feature type="binding site" evidence="6">
    <location>
        <position position="383"/>
    </location>
    <ligand>
        <name>Mg(2+)</name>
        <dbReference type="ChEBI" id="CHEBI:18420"/>
    </ligand>
</feature>
<dbReference type="PATRIC" id="fig|883114.3.peg.874"/>
<dbReference type="PIRSF" id="PIRSF000722">
    <property type="entry name" value="Acetate_prop_kin"/>
    <property type="match status" value="1"/>
</dbReference>
<gene>
    <name evidence="6" type="primary">ackA</name>
    <name evidence="8" type="ORF">HMPREF9709_00884</name>
</gene>
<dbReference type="GO" id="GO:0005737">
    <property type="term" value="C:cytoplasm"/>
    <property type="evidence" value="ECO:0007669"/>
    <property type="project" value="UniProtKB-SubCell"/>
</dbReference>
<dbReference type="InterPro" id="IPR004372">
    <property type="entry name" value="Ac/propionate_kinase"/>
</dbReference>
<feature type="site" description="Transition state stabilizer" evidence="6">
    <location>
        <position position="179"/>
    </location>
</feature>
<comment type="caution">
    <text evidence="8">The sequence shown here is derived from an EMBL/GenBank/DDBJ whole genome shotgun (WGS) entry which is preliminary data.</text>
</comment>
<dbReference type="CDD" id="cd24010">
    <property type="entry name" value="ASKHA_NBD_AcK_PK"/>
    <property type="match status" value="1"/>
</dbReference>
<proteinExistence type="inferred from homology"/>
<dbReference type="eggNOG" id="COG0282">
    <property type="taxonomic scope" value="Bacteria"/>
</dbReference>
<comment type="subunit">
    <text evidence="6">Homodimer.</text>
</comment>
<dbReference type="GO" id="GO:0000287">
    <property type="term" value="F:magnesium ion binding"/>
    <property type="evidence" value="ECO:0007669"/>
    <property type="project" value="UniProtKB-UniRule"/>
</dbReference>
<reference evidence="8 9" key="1">
    <citation type="submission" date="2012-01" db="EMBL/GenBank/DDBJ databases">
        <title>The Genome Sequence of Helcococcus kunzii ATCC 51366.</title>
        <authorList>
            <consortium name="The Broad Institute Genome Sequencing Platform"/>
            <person name="Earl A."/>
            <person name="Ward D."/>
            <person name="Feldgarden M."/>
            <person name="Gevers D."/>
            <person name="Huys G."/>
            <person name="Young S.K."/>
            <person name="Zeng Q."/>
            <person name="Gargeya S."/>
            <person name="Fitzgerald M."/>
            <person name="Haas B."/>
            <person name="Abouelleil A."/>
            <person name="Alvarado L."/>
            <person name="Arachchi H.M."/>
            <person name="Berlin A."/>
            <person name="Chapman S.B."/>
            <person name="Gearin G."/>
            <person name="Goldberg J."/>
            <person name="Griggs A."/>
            <person name="Gujja S."/>
            <person name="Hansen M."/>
            <person name="Heiman D."/>
            <person name="Howarth C."/>
            <person name="Larimer J."/>
            <person name="Lui A."/>
            <person name="MacDonald P.J.P."/>
            <person name="McCowen C."/>
            <person name="Montmayeur A."/>
            <person name="Murphy C."/>
            <person name="Neiman D."/>
            <person name="Pearson M."/>
            <person name="Priest M."/>
            <person name="Roberts A."/>
            <person name="Saif S."/>
            <person name="Shea T."/>
            <person name="Sisk P."/>
            <person name="Stolte C."/>
            <person name="Sykes S."/>
            <person name="Wortman J."/>
            <person name="Nusbaum C."/>
            <person name="Birren B."/>
        </authorList>
    </citation>
    <scope>NUCLEOTIDE SEQUENCE [LARGE SCALE GENOMIC DNA]</scope>
    <source>
        <strain evidence="8 9">ATCC 51366</strain>
    </source>
</reference>
<protein>
    <recommendedName>
        <fullName evidence="6">Acetate kinase</fullName>
        <ecNumber evidence="6">2.7.2.1</ecNumber>
    </recommendedName>
    <alternativeName>
        <fullName evidence="6">Acetokinase</fullName>
    </alternativeName>
</protein>
<dbReference type="Gene3D" id="3.30.420.40">
    <property type="match status" value="2"/>
</dbReference>
<evidence type="ECO:0000256" key="6">
    <source>
        <dbReference type="HAMAP-Rule" id="MF_00020"/>
    </source>
</evidence>
<keyword evidence="6" id="KW-0479">Metal-binding</keyword>
<comment type="similarity">
    <text evidence="1 6 7">Belongs to the acetokinase family.</text>
</comment>
<dbReference type="PROSITE" id="PS01076">
    <property type="entry name" value="ACETATE_KINASE_2"/>
    <property type="match status" value="1"/>
</dbReference>
<dbReference type="NCBIfam" id="TIGR00016">
    <property type="entry name" value="ackA"/>
    <property type="match status" value="1"/>
</dbReference>
<dbReference type="SUPFAM" id="SSF53067">
    <property type="entry name" value="Actin-like ATPase domain"/>
    <property type="match status" value="2"/>
</dbReference>
<dbReference type="HOGENOM" id="CLU_020352_0_1_9"/>
<evidence type="ECO:0000313" key="9">
    <source>
        <dbReference type="Proteomes" id="UP000004191"/>
    </source>
</evidence>
<name>H3NNH3_9FIRM</name>
<evidence type="ECO:0000313" key="8">
    <source>
        <dbReference type="EMBL" id="EHR33948.1"/>
    </source>
</evidence>
<comment type="function">
    <text evidence="6">Catalyzes the formation of acetyl phosphate from acetate and ATP. Can also catalyze the reverse reaction.</text>
</comment>
<keyword evidence="5 6" id="KW-0067">ATP-binding</keyword>
<feature type="site" description="Transition state stabilizer" evidence="6">
    <location>
        <position position="240"/>
    </location>
</feature>
<feature type="binding site" evidence="6">
    <location>
        <begin position="207"/>
        <end position="211"/>
    </location>
    <ligand>
        <name>ATP</name>
        <dbReference type="ChEBI" id="CHEBI:30616"/>
    </ligand>
</feature>
<organism evidence="8 9">
    <name type="scientific">Helcococcus kunzii ATCC 51366</name>
    <dbReference type="NCBI Taxonomy" id="883114"/>
    <lineage>
        <taxon>Bacteria</taxon>
        <taxon>Bacillati</taxon>
        <taxon>Bacillota</taxon>
        <taxon>Tissierellia</taxon>
        <taxon>Tissierellales</taxon>
        <taxon>Peptoniphilaceae</taxon>
        <taxon>Helcococcus</taxon>
    </lineage>
</organism>